<keyword evidence="1" id="KW-0472">Membrane</keyword>
<dbReference type="Pfam" id="PF26449">
    <property type="entry name" value="DUF8128"/>
    <property type="match status" value="1"/>
</dbReference>
<protein>
    <recommendedName>
        <fullName evidence="2">DUF8128 domain-containing protein</fullName>
    </recommendedName>
</protein>
<dbReference type="AlphaFoldDB" id="A0A2M6WYE8"/>
<dbReference type="EMBL" id="PEZP01000043">
    <property type="protein sequence ID" value="PIT97811.1"/>
    <property type="molecule type" value="Genomic_DNA"/>
</dbReference>
<keyword evidence="1" id="KW-0812">Transmembrane</keyword>
<organism evidence="3 4">
    <name type="scientific">Candidatus Andersenbacteria bacterium CG10_big_fil_rev_8_21_14_0_10_54_11</name>
    <dbReference type="NCBI Taxonomy" id="1974485"/>
    <lineage>
        <taxon>Bacteria</taxon>
        <taxon>Candidatus Anderseniibacteriota</taxon>
    </lineage>
</organism>
<evidence type="ECO:0000313" key="3">
    <source>
        <dbReference type="EMBL" id="PIT97811.1"/>
    </source>
</evidence>
<reference evidence="4" key="1">
    <citation type="submission" date="2017-09" db="EMBL/GenBank/DDBJ databases">
        <title>Depth-based differentiation of microbial function through sediment-hosted aquifers and enrichment of novel symbionts in the deep terrestrial subsurface.</title>
        <authorList>
            <person name="Probst A.J."/>
            <person name="Ladd B."/>
            <person name="Jarett J.K."/>
            <person name="Geller-Mcgrath D.E."/>
            <person name="Sieber C.M.K."/>
            <person name="Emerson J.B."/>
            <person name="Anantharaman K."/>
            <person name="Thomas B.C."/>
            <person name="Malmstrom R."/>
            <person name="Stieglmeier M."/>
            <person name="Klingl A."/>
            <person name="Woyke T."/>
            <person name="Ryan C.M."/>
            <person name="Banfield J.F."/>
        </authorList>
    </citation>
    <scope>NUCLEOTIDE SEQUENCE [LARGE SCALE GENOMIC DNA]</scope>
</reference>
<evidence type="ECO:0000313" key="4">
    <source>
        <dbReference type="Proteomes" id="UP000230731"/>
    </source>
</evidence>
<feature type="transmembrane region" description="Helical" evidence="1">
    <location>
        <begin position="23"/>
        <end position="43"/>
    </location>
</feature>
<proteinExistence type="predicted"/>
<dbReference type="InterPro" id="IPR058441">
    <property type="entry name" value="DUF8128"/>
</dbReference>
<evidence type="ECO:0000256" key="1">
    <source>
        <dbReference type="SAM" id="Phobius"/>
    </source>
</evidence>
<dbReference type="Proteomes" id="UP000230731">
    <property type="component" value="Unassembled WGS sequence"/>
</dbReference>
<evidence type="ECO:0000259" key="2">
    <source>
        <dbReference type="Pfam" id="PF26449"/>
    </source>
</evidence>
<gene>
    <name evidence="3" type="ORF">COT71_03900</name>
</gene>
<sequence length="438" mass="50703">MRLRVQIRNWQGLFLPLWFTDNANALFGWLWLIVVILFLRTVWRAYRDFRTGEYVGTIAWSYLQITVPEDSPQTPTSMEHAFEVWDGLHKGGDLIEYFFDGYMEAWYSCEIHCTRGRARYIMVVPAAHRTFFEGVIYGQYPTAEIREVEDYTQRYSWRDLHTTLDLYGTEMILSNDDIFPIKTYRSYEDLLAEDDRFIDPHQALVEAYTNVNEDEEFWVQILVRPISGQDIQAWASKGEAEIAKLAGKEEKISVPWYLSLLTALFQLPIDALRAFLEGPLEPVKKKNGGGVDIPKVSVSDTARMDGILHKIDRGAFRVKIRILYLAPYGKLTKPNISRAIGGFKQFNTYNLNGFRPDPGTKTNDPSYILKDVRRKRRKRNILVNYQTRDFWGYTSGYMLSPEELATLYHFPTKYARTPSLERAKAGVGSAPDNVPIPR</sequence>
<name>A0A2M6WYE8_9BACT</name>
<feature type="domain" description="DUF8128" evidence="2">
    <location>
        <begin position="131"/>
        <end position="419"/>
    </location>
</feature>
<accession>A0A2M6WYE8</accession>
<keyword evidence="1" id="KW-1133">Transmembrane helix</keyword>
<comment type="caution">
    <text evidence="3">The sequence shown here is derived from an EMBL/GenBank/DDBJ whole genome shotgun (WGS) entry which is preliminary data.</text>
</comment>